<keyword evidence="2" id="KW-1185">Reference proteome</keyword>
<dbReference type="Proteomes" id="UP001205998">
    <property type="component" value="Unassembled WGS sequence"/>
</dbReference>
<name>A0AAD5FGD4_SILAS</name>
<evidence type="ECO:0000313" key="2">
    <source>
        <dbReference type="Proteomes" id="UP001205998"/>
    </source>
</evidence>
<organism evidence="1 2">
    <name type="scientific">Silurus asotus</name>
    <name type="common">Amur catfish</name>
    <name type="synonym">Parasilurus asotus</name>
    <dbReference type="NCBI Taxonomy" id="30991"/>
    <lineage>
        <taxon>Eukaryota</taxon>
        <taxon>Metazoa</taxon>
        <taxon>Chordata</taxon>
        <taxon>Craniata</taxon>
        <taxon>Vertebrata</taxon>
        <taxon>Euteleostomi</taxon>
        <taxon>Actinopterygii</taxon>
        <taxon>Neopterygii</taxon>
        <taxon>Teleostei</taxon>
        <taxon>Ostariophysi</taxon>
        <taxon>Siluriformes</taxon>
        <taxon>Siluridae</taxon>
        <taxon>Silurus</taxon>
    </lineage>
</organism>
<evidence type="ECO:0000313" key="1">
    <source>
        <dbReference type="EMBL" id="KAI5614609.1"/>
    </source>
</evidence>
<dbReference type="AlphaFoldDB" id="A0AAD5FGD4"/>
<comment type="caution">
    <text evidence="1">The sequence shown here is derived from an EMBL/GenBank/DDBJ whole genome shotgun (WGS) entry which is preliminary data.</text>
</comment>
<dbReference type="PANTHER" id="PTHR23227">
    <property type="entry name" value="BUCENTAUR RELATED"/>
    <property type="match status" value="1"/>
</dbReference>
<dbReference type="InterPro" id="IPR027124">
    <property type="entry name" value="Swc5/CFDP1/2"/>
</dbReference>
<accession>A0AAD5FGD4</accession>
<dbReference type="Gene3D" id="3.60.10.10">
    <property type="entry name" value="Endonuclease/exonuclease/phosphatase"/>
    <property type="match status" value="1"/>
</dbReference>
<dbReference type="InterPro" id="IPR036691">
    <property type="entry name" value="Endo/exonu/phosph_ase_sf"/>
</dbReference>
<dbReference type="PANTHER" id="PTHR23227:SF83">
    <property type="entry name" value="ENDONUCLEASE_EXONUCLEASE_PHOSPHATASE DOMAIN-CONTAINING PROTEIN"/>
    <property type="match status" value="1"/>
</dbReference>
<dbReference type="EMBL" id="MU558303">
    <property type="protein sequence ID" value="KAI5614609.1"/>
    <property type="molecule type" value="Genomic_DNA"/>
</dbReference>
<reference evidence="1" key="1">
    <citation type="submission" date="2018-07" db="EMBL/GenBank/DDBJ databases">
        <title>Comparative genomics of catfishes provides insights into carnivory and benthic adaptation.</title>
        <authorList>
            <person name="Zhang Y."/>
            <person name="Wang D."/>
            <person name="Peng Z."/>
            <person name="Zheng S."/>
            <person name="Shao F."/>
            <person name="Tao W."/>
        </authorList>
    </citation>
    <scope>NUCLEOTIDE SEQUENCE</scope>
    <source>
        <strain evidence="1">Chongqing</strain>
    </source>
</reference>
<protein>
    <submittedName>
        <fullName evidence="1">Uncharacterized protein</fullName>
    </submittedName>
</protein>
<proteinExistence type="predicted"/>
<sequence>MEEGEDEEALHYNRLRTLSHTNGTHLAYLQNDPLLFYAANEWLIASSNYFNTQQTARRKKCIQRMYIEAFLNSFATSFHILSRTHQEIQLEASDASLSTTLHYASISILLIFGLPTGFQDGVIRECELDEVVDGVPRNERSVIGAVFNGHVGEGNKDDEEVMGRYGFKERNVEGQMVVDFAKRIEMAEVNTYIKKKDEHRVTYKSGGRCTQVDYDLCGRCNLKEIGDCKVLTRDSVARQHRMVVCKMVLEVKKKKRRRVRTERRIKWWKLRKGCSVRFRFRATTAGVMRETARKVFGVTF</sequence>
<gene>
    <name evidence="1" type="ORF">C0J50_8947</name>
</gene>